<gene>
    <name evidence="1" type="ORF">MNEG_14364</name>
</gene>
<dbReference type="GeneID" id="25731919"/>
<evidence type="ECO:0000313" key="2">
    <source>
        <dbReference type="Proteomes" id="UP000054498"/>
    </source>
</evidence>
<evidence type="ECO:0000313" key="1">
    <source>
        <dbReference type="EMBL" id="KIY93600.1"/>
    </source>
</evidence>
<keyword evidence="2" id="KW-1185">Reference proteome</keyword>
<dbReference type="RefSeq" id="XP_013892620.1">
    <property type="nucleotide sequence ID" value="XM_014037166.1"/>
</dbReference>
<sequence>MKFPYKRNDLKEIGMVAGGTGITPMLQARRGQPCVVRPTLLWVSTAGQQ</sequence>
<dbReference type="EMBL" id="KK104648">
    <property type="protein sequence ID" value="KIY93600.1"/>
    <property type="molecule type" value="Genomic_DNA"/>
</dbReference>
<dbReference type="SUPFAM" id="SSF52343">
    <property type="entry name" value="Ferredoxin reductase-like, C-terminal NADP-linked domain"/>
    <property type="match status" value="1"/>
</dbReference>
<dbReference type="OrthoDB" id="432685at2759"/>
<reference evidence="1 2" key="1">
    <citation type="journal article" date="2013" name="BMC Genomics">
        <title>Reconstruction of the lipid metabolism for the microalga Monoraphidium neglectum from its genome sequence reveals characteristics suitable for biofuel production.</title>
        <authorList>
            <person name="Bogen C."/>
            <person name="Al-Dilaimi A."/>
            <person name="Albersmeier A."/>
            <person name="Wichmann J."/>
            <person name="Grundmann M."/>
            <person name="Rupp O."/>
            <person name="Lauersen K.J."/>
            <person name="Blifernez-Klassen O."/>
            <person name="Kalinowski J."/>
            <person name="Goesmann A."/>
            <person name="Mussgnug J.H."/>
            <person name="Kruse O."/>
        </authorList>
    </citation>
    <scope>NUCLEOTIDE SEQUENCE [LARGE SCALE GENOMIC DNA]</scope>
    <source>
        <strain evidence="1 2">SAG 48.87</strain>
    </source>
</reference>
<dbReference type="AlphaFoldDB" id="A0A0D2MEM1"/>
<accession>A0A0D2MEM1</accession>
<proteinExistence type="predicted"/>
<dbReference type="KEGG" id="mng:MNEG_14364"/>
<organism evidence="1 2">
    <name type="scientific">Monoraphidium neglectum</name>
    <dbReference type="NCBI Taxonomy" id="145388"/>
    <lineage>
        <taxon>Eukaryota</taxon>
        <taxon>Viridiplantae</taxon>
        <taxon>Chlorophyta</taxon>
        <taxon>core chlorophytes</taxon>
        <taxon>Chlorophyceae</taxon>
        <taxon>CS clade</taxon>
        <taxon>Sphaeropleales</taxon>
        <taxon>Selenastraceae</taxon>
        <taxon>Monoraphidium</taxon>
    </lineage>
</organism>
<name>A0A0D2MEM1_9CHLO</name>
<dbReference type="InterPro" id="IPR039261">
    <property type="entry name" value="FNR_nucleotide-bd"/>
</dbReference>
<dbReference type="Gene3D" id="3.40.50.80">
    <property type="entry name" value="Nucleotide-binding domain of ferredoxin-NADP reductase (FNR) module"/>
    <property type="match status" value="1"/>
</dbReference>
<dbReference type="Proteomes" id="UP000054498">
    <property type="component" value="Unassembled WGS sequence"/>
</dbReference>
<protein>
    <submittedName>
        <fullName evidence="1">Uncharacterized protein</fullName>
    </submittedName>
</protein>